<dbReference type="InterPro" id="IPR006121">
    <property type="entry name" value="HMA_dom"/>
</dbReference>
<reference evidence="9" key="1">
    <citation type="journal article" date="2006" name="Mol. Ecol.">
        <title>Screening for rapidly evolving genes in the ectomycorrhizal fungus Paxillus involutus using cDNA microarrays.</title>
        <authorList>
            <person name="Le Quere A."/>
            <person name="Eriksen K.A."/>
            <person name="Rajashekar B."/>
            <person name="Schutzendubel A."/>
            <person name="Canback B."/>
            <person name="Johansson T."/>
            <person name="Tunlid A."/>
        </authorList>
    </citation>
    <scope>NUCLEOTIDE SEQUENCE</scope>
    <source>
        <strain evidence="9">ATCC 200175</strain>
    </source>
</reference>
<evidence type="ECO:0000256" key="6">
    <source>
        <dbReference type="ARBA" id="ARBA00023186"/>
    </source>
</evidence>
<evidence type="ECO:0000256" key="3">
    <source>
        <dbReference type="ARBA" id="ARBA00022796"/>
    </source>
</evidence>
<keyword evidence="3" id="KW-0187">Copper transport</keyword>
<dbReference type="EMBL" id="AY585928">
    <property type="protein sequence ID" value="AAT91247.1"/>
    <property type="molecule type" value="mRNA"/>
</dbReference>
<dbReference type="SUPFAM" id="SSF55008">
    <property type="entry name" value="HMA, heavy metal-associated domain"/>
    <property type="match status" value="1"/>
</dbReference>
<dbReference type="GO" id="GO:0046872">
    <property type="term" value="F:metal ion binding"/>
    <property type="evidence" value="ECO:0007669"/>
    <property type="project" value="UniProtKB-KW"/>
</dbReference>
<keyword evidence="6" id="KW-0143">Chaperone</keyword>
<evidence type="ECO:0000256" key="4">
    <source>
        <dbReference type="ARBA" id="ARBA00023008"/>
    </source>
</evidence>
<keyword evidence="2" id="KW-0479">Metal-binding</keyword>
<proteinExistence type="evidence at transcript level"/>
<accession>Q5V8L2</accession>
<dbReference type="Gene3D" id="3.30.70.100">
    <property type="match status" value="1"/>
</dbReference>
<evidence type="ECO:0000256" key="1">
    <source>
        <dbReference type="ARBA" id="ARBA00022448"/>
    </source>
</evidence>
<dbReference type="GO" id="GO:0005829">
    <property type="term" value="C:cytosol"/>
    <property type="evidence" value="ECO:0007669"/>
    <property type="project" value="TreeGrafter"/>
</dbReference>
<dbReference type="Pfam" id="PF00403">
    <property type="entry name" value="HMA"/>
    <property type="match status" value="1"/>
</dbReference>
<keyword evidence="5" id="KW-0406">Ion transport</keyword>
<evidence type="ECO:0000256" key="5">
    <source>
        <dbReference type="ARBA" id="ARBA00023065"/>
    </source>
</evidence>
<dbReference type="AlphaFoldDB" id="Q5V8L2"/>
<dbReference type="GO" id="GO:0016531">
    <property type="term" value="F:copper chaperone activity"/>
    <property type="evidence" value="ECO:0007669"/>
    <property type="project" value="TreeGrafter"/>
</dbReference>
<name>Q5V8L2_PAXIN</name>
<keyword evidence="4" id="KW-0186">Copper</keyword>
<evidence type="ECO:0000256" key="2">
    <source>
        <dbReference type="ARBA" id="ARBA00022723"/>
    </source>
</evidence>
<gene>
    <name evidence="9" type="primary">cchA</name>
</gene>
<dbReference type="FunFam" id="3.30.70.100:FF:000008">
    <property type="entry name" value="Copper transport protein ATOX1"/>
    <property type="match status" value="1"/>
</dbReference>
<sequence>MGEYLFNVKMSCEGCSGAVGRALAKVDGITYEVSLQNQQVKVTGDVPYETVLEKIKRTGKEVVSSEVVVA</sequence>
<feature type="domain" description="HMA" evidence="8">
    <location>
        <begin position="1"/>
        <end position="63"/>
    </location>
</feature>
<dbReference type="PANTHER" id="PTHR46365:SF1">
    <property type="entry name" value="COPPER TRANSPORT PROTEIN ATOX1"/>
    <property type="match status" value="1"/>
</dbReference>
<evidence type="ECO:0000259" key="8">
    <source>
        <dbReference type="PROSITE" id="PS50846"/>
    </source>
</evidence>
<dbReference type="InterPro" id="IPR036163">
    <property type="entry name" value="HMA_dom_sf"/>
</dbReference>
<dbReference type="PROSITE" id="PS50846">
    <property type="entry name" value="HMA_2"/>
    <property type="match status" value="1"/>
</dbReference>
<dbReference type="InterPro" id="IPR051881">
    <property type="entry name" value="Copper_transport_ATOX1-like"/>
</dbReference>
<comment type="similarity">
    <text evidence="7">Belongs to the ATX1 family.</text>
</comment>
<dbReference type="CDD" id="cd00371">
    <property type="entry name" value="HMA"/>
    <property type="match status" value="1"/>
</dbReference>
<dbReference type="InterPro" id="IPR017969">
    <property type="entry name" value="Heavy-metal-associated_CS"/>
</dbReference>
<dbReference type="PANTHER" id="PTHR46365">
    <property type="entry name" value="COPPER TRANSPORT PROTEIN ATOX1"/>
    <property type="match status" value="1"/>
</dbReference>
<evidence type="ECO:0000256" key="7">
    <source>
        <dbReference type="ARBA" id="ARBA00038171"/>
    </source>
</evidence>
<dbReference type="GO" id="GO:0006825">
    <property type="term" value="P:copper ion transport"/>
    <property type="evidence" value="ECO:0007669"/>
    <property type="project" value="UniProtKB-KW"/>
</dbReference>
<dbReference type="PROSITE" id="PS01047">
    <property type="entry name" value="HMA_1"/>
    <property type="match status" value="1"/>
</dbReference>
<evidence type="ECO:0000313" key="9">
    <source>
        <dbReference type="EMBL" id="AAT91247.1"/>
    </source>
</evidence>
<keyword evidence="1" id="KW-0813">Transport</keyword>
<protein>
    <submittedName>
        <fullName evidence="9">Copper chaperone</fullName>
    </submittedName>
</protein>
<organism evidence="9">
    <name type="scientific">Paxillus involutus</name>
    <name type="common">Brown roll-rim</name>
    <name type="synonym">Agaricus involutus</name>
    <dbReference type="NCBI Taxonomy" id="71150"/>
    <lineage>
        <taxon>Eukaryota</taxon>
        <taxon>Fungi</taxon>
        <taxon>Dikarya</taxon>
        <taxon>Basidiomycota</taxon>
        <taxon>Agaricomycotina</taxon>
        <taxon>Agaricomycetes</taxon>
        <taxon>Agaricomycetidae</taxon>
        <taxon>Boletales</taxon>
        <taxon>Paxilineae</taxon>
        <taxon>Paxillaceae</taxon>
        <taxon>Paxillus</taxon>
    </lineage>
</organism>